<name>A0ABW2AS69_9MICO</name>
<dbReference type="PANTHER" id="PTHR46566">
    <property type="entry name" value="1-PHOSPHOFRUCTOKINASE-RELATED"/>
    <property type="match status" value="1"/>
</dbReference>
<evidence type="ECO:0000256" key="5">
    <source>
        <dbReference type="ARBA" id="ARBA00022741"/>
    </source>
</evidence>
<dbReference type="RefSeq" id="WP_377822080.1">
    <property type="nucleotide sequence ID" value="NZ_JBHSWJ010000002.1"/>
</dbReference>
<evidence type="ECO:0000313" key="13">
    <source>
        <dbReference type="EMBL" id="MFC6713947.1"/>
    </source>
</evidence>
<comment type="function">
    <text evidence="11">Catalyzes the ATP-dependent phosphorylation of fructose-l-phosphate to fructose-l,6-bisphosphate.</text>
</comment>
<accession>A0ABW2AS69</accession>
<keyword evidence="4 10" id="KW-0808">Transferase</keyword>
<keyword evidence="7 11" id="KW-0067">ATP-binding</keyword>
<dbReference type="EMBL" id="JBHSWJ010000002">
    <property type="protein sequence ID" value="MFC6713947.1"/>
    <property type="molecule type" value="Genomic_DNA"/>
</dbReference>
<dbReference type="Proteomes" id="UP001596356">
    <property type="component" value="Unassembled WGS sequence"/>
</dbReference>
<feature type="domain" description="Carbohydrate kinase PfkB" evidence="12">
    <location>
        <begin position="12"/>
        <end position="291"/>
    </location>
</feature>
<dbReference type="Gene3D" id="3.40.1190.20">
    <property type="match status" value="1"/>
</dbReference>
<evidence type="ECO:0000256" key="7">
    <source>
        <dbReference type="ARBA" id="ARBA00022840"/>
    </source>
</evidence>
<protein>
    <recommendedName>
        <fullName evidence="3 11">1-phosphofructokinase</fullName>
        <shortName evidence="11">Fru1PK</shortName>
        <ecNumber evidence="2 11">2.7.1.56</ecNumber>
    </recommendedName>
    <alternativeName>
        <fullName evidence="8 11">Fructose 1-phosphate kinase</fullName>
    </alternativeName>
</protein>
<keyword evidence="14" id="KW-1185">Reference proteome</keyword>
<keyword evidence="6 11" id="KW-0418">Kinase</keyword>
<dbReference type="PIRSF" id="PIRSF000535">
    <property type="entry name" value="1PFK/6PFK/LacC"/>
    <property type="match status" value="1"/>
</dbReference>
<dbReference type="PANTHER" id="PTHR46566:SF5">
    <property type="entry name" value="1-PHOSPHOFRUCTOKINASE"/>
    <property type="match status" value="1"/>
</dbReference>
<dbReference type="NCBIfam" id="TIGR03168">
    <property type="entry name" value="1-PFK"/>
    <property type="match status" value="1"/>
</dbReference>
<dbReference type="Pfam" id="PF00294">
    <property type="entry name" value="PfkB"/>
    <property type="match status" value="1"/>
</dbReference>
<dbReference type="InterPro" id="IPR029056">
    <property type="entry name" value="Ribokinase-like"/>
</dbReference>
<evidence type="ECO:0000256" key="11">
    <source>
        <dbReference type="RuleBase" id="RU369061"/>
    </source>
</evidence>
<sequence>MIVSITPNPSVDRTISVPGFRVGEVNRALSSRIDPGGKGINVSRALTSMGSRSLAVLPTGGPEGQLMTQLLTRAGVSYRAVPIVGQTRMNVAAVEPDGTTTKFNEAGPVLEGTDTAALLQQVSLELPAADWLVGCGSLPPGVPDDFYARIVALGREHGVRVAVDSSGPPLAVAVAAGPDLIKPNHEELAELVGAPLATLGEVIEAAHTLVAGGVGAVVVSLGADGAVLVDAERCVWAGARVSKPRSTVGAGDCLLAGLLSELHAGHDPERALIAGTTWGAAAVRLPGSAVPVAADLQDIDVTVSHHPDPTIAIS</sequence>
<evidence type="ECO:0000256" key="3">
    <source>
        <dbReference type="ARBA" id="ARBA00013596"/>
    </source>
</evidence>
<gene>
    <name evidence="13" type="primary">pfkB</name>
    <name evidence="13" type="ORF">ACFQBT_08980</name>
</gene>
<evidence type="ECO:0000256" key="9">
    <source>
        <dbReference type="ARBA" id="ARBA00047745"/>
    </source>
</evidence>
<evidence type="ECO:0000256" key="1">
    <source>
        <dbReference type="ARBA" id="ARBA00010688"/>
    </source>
</evidence>
<evidence type="ECO:0000256" key="4">
    <source>
        <dbReference type="ARBA" id="ARBA00022679"/>
    </source>
</evidence>
<dbReference type="InterPro" id="IPR002173">
    <property type="entry name" value="Carboh/pur_kinase_PfkB_CS"/>
</dbReference>
<dbReference type="NCBIfam" id="TIGR03828">
    <property type="entry name" value="pfkB"/>
    <property type="match status" value="1"/>
</dbReference>
<dbReference type="EC" id="2.7.1.56" evidence="2 11"/>
<evidence type="ECO:0000256" key="6">
    <source>
        <dbReference type="ARBA" id="ARBA00022777"/>
    </source>
</evidence>
<dbReference type="InterPro" id="IPR022463">
    <property type="entry name" value="1-PFruKinase"/>
</dbReference>
<dbReference type="GO" id="GO:0008662">
    <property type="term" value="F:1-phosphofructokinase activity"/>
    <property type="evidence" value="ECO:0007669"/>
    <property type="project" value="UniProtKB-EC"/>
</dbReference>
<evidence type="ECO:0000256" key="10">
    <source>
        <dbReference type="PIRNR" id="PIRNR000535"/>
    </source>
</evidence>
<comment type="catalytic activity">
    <reaction evidence="9 11">
        <text>beta-D-fructose 1-phosphate + ATP = beta-D-fructose 1,6-bisphosphate + ADP + H(+)</text>
        <dbReference type="Rhea" id="RHEA:14213"/>
        <dbReference type="ChEBI" id="CHEBI:15378"/>
        <dbReference type="ChEBI" id="CHEBI:30616"/>
        <dbReference type="ChEBI" id="CHEBI:32966"/>
        <dbReference type="ChEBI" id="CHEBI:138881"/>
        <dbReference type="ChEBI" id="CHEBI:456216"/>
        <dbReference type="EC" id="2.7.1.56"/>
    </reaction>
</comment>
<evidence type="ECO:0000256" key="8">
    <source>
        <dbReference type="ARBA" id="ARBA00032802"/>
    </source>
</evidence>
<dbReference type="PROSITE" id="PS00583">
    <property type="entry name" value="PFKB_KINASES_1"/>
    <property type="match status" value="1"/>
</dbReference>
<dbReference type="PROSITE" id="PS00584">
    <property type="entry name" value="PFKB_KINASES_2"/>
    <property type="match status" value="1"/>
</dbReference>
<dbReference type="CDD" id="cd01164">
    <property type="entry name" value="FruK_PfkB_like"/>
    <property type="match status" value="1"/>
</dbReference>
<dbReference type="InterPro" id="IPR011611">
    <property type="entry name" value="PfkB_dom"/>
</dbReference>
<evidence type="ECO:0000259" key="12">
    <source>
        <dbReference type="Pfam" id="PF00294"/>
    </source>
</evidence>
<organism evidence="13 14">
    <name type="scientific">Branchiibius cervicis</name>
    <dbReference type="NCBI Taxonomy" id="908252"/>
    <lineage>
        <taxon>Bacteria</taxon>
        <taxon>Bacillati</taxon>
        <taxon>Actinomycetota</taxon>
        <taxon>Actinomycetes</taxon>
        <taxon>Micrococcales</taxon>
        <taxon>Dermacoccaceae</taxon>
        <taxon>Branchiibius</taxon>
    </lineage>
</organism>
<dbReference type="SUPFAM" id="SSF53613">
    <property type="entry name" value="Ribokinase-like"/>
    <property type="match status" value="1"/>
</dbReference>
<comment type="similarity">
    <text evidence="1 11">Belongs to the carbohydrate kinase PfkB family.</text>
</comment>
<reference evidence="14" key="1">
    <citation type="journal article" date="2019" name="Int. J. Syst. Evol. Microbiol.">
        <title>The Global Catalogue of Microorganisms (GCM) 10K type strain sequencing project: providing services to taxonomists for standard genome sequencing and annotation.</title>
        <authorList>
            <consortium name="The Broad Institute Genomics Platform"/>
            <consortium name="The Broad Institute Genome Sequencing Center for Infectious Disease"/>
            <person name="Wu L."/>
            <person name="Ma J."/>
        </authorList>
    </citation>
    <scope>NUCLEOTIDE SEQUENCE [LARGE SCALE GENOMIC DNA]</scope>
    <source>
        <strain evidence="14">NBRC 106593</strain>
    </source>
</reference>
<evidence type="ECO:0000256" key="2">
    <source>
        <dbReference type="ARBA" id="ARBA00012131"/>
    </source>
</evidence>
<proteinExistence type="inferred from homology"/>
<keyword evidence="5 11" id="KW-0547">Nucleotide-binding</keyword>
<evidence type="ECO:0000313" key="14">
    <source>
        <dbReference type="Proteomes" id="UP001596356"/>
    </source>
</evidence>
<comment type="caution">
    <text evidence="13">The sequence shown here is derived from an EMBL/GenBank/DDBJ whole genome shotgun (WGS) entry which is preliminary data.</text>
</comment>
<dbReference type="InterPro" id="IPR017583">
    <property type="entry name" value="Tagatose/fructose_Pkinase"/>
</dbReference>